<dbReference type="Proteomes" id="UP000593560">
    <property type="component" value="Unassembled WGS sequence"/>
</dbReference>
<proteinExistence type="predicted"/>
<name>A0A7J9G611_9ROSI</name>
<reference evidence="1 2" key="1">
    <citation type="journal article" date="2019" name="Genome Biol. Evol.">
        <title>Insights into the evolution of the New World diploid cottons (Gossypium, subgenus Houzingenia) based on genome sequencing.</title>
        <authorList>
            <person name="Grover C.E."/>
            <person name="Arick M.A. 2nd"/>
            <person name="Thrash A."/>
            <person name="Conover J.L."/>
            <person name="Sanders W.S."/>
            <person name="Peterson D.G."/>
            <person name="Frelichowski J.E."/>
            <person name="Scheffler J.A."/>
            <person name="Scheffler B.E."/>
            <person name="Wendel J.F."/>
        </authorList>
    </citation>
    <scope>NUCLEOTIDE SEQUENCE [LARGE SCALE GENOMIC DNA]</scope>
    <source>
        <strain evidence="1">0</strain>
        <tissue evidence="1">Leaf</tissue>
    </source>
</reference>
<sequence>MKLWRLPRRFLKLPTSLGPSWNVATNVTPPTMILNLKLFNNLPESPTYLNNCAPEVTDEMVPINVEEWSGIDDEKY</sequence>
<organism evidence="1 2">
    <name type="scientific">Gossypium harknessii</name>
    <dbReference type="NCBI Taxonomy" id="34285"/>
    <lineage>
        <taxon>Eukaryota</taxon>
        <taxon>Viridiplantae</taxon>
        <taxon>Streptophyta</taxon>
        <taxon>Embryophyta</taxon>
        <taxon>Tracheophyta</taxon>
        <taxon>Spermatophyta</taxon>
        <taxon>Magnoliopsida</taxon>
        <taxon>eudicotyledons</taxon>
        <taxon>Gunneridae</taxon>
        <taxon>Pentapetalae</taxon>
        <taxon>rosids</taxon>
        <taxon>malvids</taxon>
        <taxon>Malvales</taxon>
        <taxon>Malvaceae</taxon>
        <taxon>Malvoideae</taxon>
        <taxon>Gossypium</taxon>
    </lineage>
</organism>
<comment type="caution">
    <text evidence="1">The sequence shown here is derived from an EMBL/GenBank/DDBJ whole genome shotgun (WGS) entry which is preliminary data.</text>
</comment>
<accession>A0A7J9G611</accession>
<feature type="non-terminal residue" evidence="1">
    <location>
        <position position="1"/>
    </location>
</feature>
<evidence type="ECO:0000313" key="1">
    <source>
        <dbReference type="EMBL" id="MBA0792788.1"/>
    </source>
</evidence>
<dbReference type="AlphaFoldDB" id="A0A7J9G611"/>
<dbReference type="EMBL" id="JABFAD010000002">
    <property type="protein sequence ID" value="MBA0792788.1"/>
    <property type="molecule type" value="Genomic_DNA"/>
</dbReference>
<evidence type="ECO:0000313" key="2">
    <source>
        <dbReference type="Proteomes" id="UP000593560"/>
    </source>
</evidence>
<protein>
    <submittedName>
        <fullName evidence="1">Uncharacterized protein</fullName>
    </submittedName>
</protein>
<gene>
    <name evidence="1" type="ORF">Gohar_017256</name>
</gene>
<dbReference type="OrthoDB" id="10405957at2759"/>
<keyword evidence="2" id="KW-1185">Reference proteome</keyword>